<feature type="coiled-coil region" evidence="1">
    <location>
        <begin position="81"/>
        <end position="122"/>
    </location>
</feature>
<gene>
    <name evidence="2" type="ORF">DW054_13550</name>
</gene>
<sequence>MNKYDKMLELNKKKSEEKVTSAVNTIREMVVEKEKVSIPKLMKKTGLSRGFFYKNPIVRNEIDRALEQQAGMIDLRRTIIDQAMEREMELLQQQVRKLKYENENLKKENEKLKKALARKELNLIKQL</sequence>
<dbReference type="EMBL" id="QRNS01000027">
    <property type="protein sequence ID" value="RHK60831.1"/>
    <property type="molecule type" value="Genomic_DNA"/>
</dbReference>
<name>A0A415H2Q6_9FIRM</name>
<keyword evidence="1" id="KW-0175">Coiled coil</keyword>
<proteinExistence type="predicted"/>
<accession>A0A415H2Q6</accession>
<comment type="caution">
    <text evidence="2">The sequence shown here is derived from an EMBL/GenBank/DDBJ whole genome shotgun (WGS) entry which is preliminary data.</text>
</comment>
<protein>
    <recommendedName>
        <fullName evidence="4">Transposase</fullName>
    </recommendedName>
</protein>
<evidence type="ECO:0000313" key="2">
    <source>
        <dbReference type="EMBL" id="RHK60831.1"/>
    </source>
</evidence>
<dbReference type="InterPro" id="IPR046229">
    <property type="entry name" value="TnpC-like"/>
</dbReference>
<dbReference type="RefSeq" id="WP_119217048.1">
    <property type="nucleotide sequence ID" value="NZ_JAQDKF010000017.1"/>
</dbReference>
<evidence type="ECO:0000256" key="1">
    <source>
        <dbReference type="SAM" id="Coils"/>
    </source>
</evidence>
<evidence type="ECO:0008006" key="4">
    <source>
        <dbReference type="Google" id="ProtNLM"/>
    </source>
</evidence>
<dbReference type="Pfam" id="PF19776">
    <property type="entry name" value="DUF6262"/>
    <property type="match status" value="1"/>
</dbReference>
<dbReference type="Proteomes" id="UP000284152">
    <property type="component" value="Unassembled WGS sequence"/>
</dbReference>
<dbReference type="AlphaFoldDB" id="A0A415H2Q6"/>
<organism evidence="2 3">
    <name type="scientific">Dorea formicigenerans</name>
    <dbReference type="NCBI Taxonomy" id="39486"/>
    <lineage>
        <taxon>Bacteria</taxon>
        <taxon>Bacillati</taxon>
        <taxon>Bacillota</taxon>
        <taxon>Clostridia</taxon>
        <taxon>Lachnospirales</taxon>
        <taxon>Lachnospiraceae</taxon>
        <taxon>Dorea</taxon>
    </lineage>
</organism>
<reference evidence="2 3" key="1">
    <citation type="submission" date="2018-08" db="EMBL/GenBank/DDBJ databases">
        <title>A genome reference for cultivated species of the human gut microbiota.</title>
        <authorList>
            <person name="Zou Y."/>
            <person name="Xue W."/>
            <person name="Luo G."/>
        </authorList>
    </citation>
    <scope>NUCLEOTIDE SEQUENCE [LARGE SCALE GENOMIC DNA]</scope>
    <source>
        <strain evidence="2 3">AF42-21</strain>
    </source>
</reference>
<evidence type="ECO:0000313" key="3">
    <source>
        <dbReference type="Proteomes" id="UP000284152"/>
    </source>
</evidence>